<accession>A0ABX7BAI2</accession>
<evidence type="ECO:0000313" key="9">
    <source>
        <dbReference type="EMBL" id="QQP91401.1"/>
    </source>
</evidence>
<dbReference type="Gene3D" id="3.40.1210.10">
    <property type="entry name" value="Survival protein SurE-like phosphatase/nucleotidase"/>
    <property type="match status" value="1"/>
</dbReference>
<dbReference type="EC" id="3.1.3.5" evidence="7"/>
<evidence type="ECO:0000256" key="4">
    <source>
        <dbReference type="ARBA" id="ARBA00022723"/>
    </source>
</evidence>
<dbReference type="PANTHER" id="PTHR30457">
    <property type="entry name" value="5'-NUCLEOTIDASE SURE"/>
    <property type="match status" value="1"/>
</dbReference>
<evidence type="ECO:0000256" key="3">
    <source>
        <dbReference type="ARBA" id="ARBA00022490"/>
    </source>
</evidence>
<name>A0ABX7BAI2_9PROT</name>
<feature type="binding site" evidence="7">
    <location>
        <position position="99"/>
    </location>
    <ligand>
        <name>a divalent metal cation</name>
        <dbReference type="ChEBI" id="CHEBI:60240"/>
    </ligand>
</feature>
<evidence type="ECO:0000256" key="5">
    <source>
        <dbReference type="ARBA" id="ARBA00022741"/>
    </source>
</evidence>
<feature type="domain" description="Survival protein SurE-like phosphatase/nucleotidase" evidence="8">
    <location>
        <begin position="9"/>
        <end position="189"/>
    </location>
</feature>
<evidence type="ECO:0000256" key="7">
    <source>
        <dbReference type="HAMAP-Rule" id="MF_00060"/>
    </source>
</evidence>
<keyword evidence="4 7" id="KW-0479">Metal-binding</keyword>
<dbReference type="RefSeq" id="WP_201079266.1">
    <property type="nucleotide sequence ID" value="NZ_CP067420.1"/>
</dbReference>
<dbReference type="NCBIfam" id="TIGR00087">
    <property type="entry name" value="surE"/>
    <property type="match status" value="1"/>
</dbReference>
<evidence type="ECO:0000259" key="8">
    <source>
        <dbReference type="Pfam" id="PF01975"/>
    </source>
</evidence>
<keyword evidence="3 7" id="KW-0963">Cytoplasm</keyword>
<dbReference type="Pfam" id="PF01975">
    <property type="entry name" value="SurE"/>
    <property type="match status" value="1"/>
</dbReference>
<evidence type="ECO:0000313" key="10">
    <source>
        <dbReference type="Proteomes" id="UP000595197"/>
    </source>
</evidence>
<dbReference type="PANTHER" id="PTHR30457:SF12">
    <property type="entry name" value="5'_3'-NUCLEOTIDASE SURE"/>
    <property type="match status" value="1"/>
</dbReference>
<dbReference type="NCBIfam" id="NF001490">
    <property type="entry name" value="PRK00346.1-4"/>
    <property type="match status" value="1"/>
</dbReference>
<sequence length="257" mass="28203">MTDRPFNRVLLTNDDGIGEPGLEILEEAAATLAHEVWVVAPEHDQSGTANSISLHQPIRVRERGHRRYSVNGTPADCILMGVQHLMGDQRPDLVLSGINAGANLGDDVAYSGTVAGAMTALFLGIRGIALSQSYRTRNSVPWETAAHWAPKVIRTLTTGGWSGNLCYNVNFPDIPPDEVTAMEAVRQGEGGILNIGIEQREDTREKAYYWLRFLRERRELAPDTDVAALKRGAVAVTPLKFDRTDLDAMADLRKTLS</sequence>
<dbReference type="Proteomes" id="UP000595197">
    <property type="component" value="Chromosome"/>
</dbReference>
<comment type="function">
    <text evidence="7">Nucleotidase that shows phosphatase activity on nucleoside 5'-monophosphates.</text>
</comment>
<comment type="similarity">
    <text evidence="2 7">Belongs to the SurE nucleotidase family.</text>
</comment>
<dbReference type="EMBL" id="CP067420">
    <property type="protein sequence ID" value="QQP91401.1"/>
    <property type="molecule type" value="Genomic_DNA"/>
</dbReference>
<dbReference type="InterPro" id="IPR036523">
    <property type="entry name" value="SurE-like_sf"/>
</dbReference>
<feature type="binding site" evidence="7">
    <location>
        <position position="46"/>
    </location>
    <ligand>
        <name>a divalent metal cation</name>
        <dbReference type="ChEBI" id="CHEBI:60240"/>
    </ligand>
</feature>
<evidence type="ECO:0000256" key="1">
    <source>
        <dbReference type="ARBA" id="ARBA00000815"/>
    </source>
</evidence>
<keyword evidence="10" id="KW-1185">Reference proteome</keyword>
<comment type="catalytic activity">
    <reaction evidence="1 7">
        <text>a ribonucleoside 5'-phosphate + H2O = a ribonucleoside + phosphate</text>
        <dbReference type="Rhea" id="RHEA:12484"/>
        <dbReference type="ChEBI" id="CHEBI:15377"/>
        <dbReference type="ChEBI" id="CHEBI:18254"/>
        <dbReference type="ChEBI" id="CHEBI:43474"/>
        <dbReference type="ChEBI" id="CHEBI:58043"/>
        <dbReference type="EC" id="3.1.3.5"/>
    </reaction>
</comment>
<keyword evidence="6 7" id="KW-0378">Hydrolase</keyword>
<dbReference type="InterPro" id="IPR002828">
    <property type="entry name" value="SurE-like_Pase/nucleotidase"/>
</dbReference>
<reference evidence="9" key="1">
    <citation type="submission" date="2021-02" db="EMBL/GenBank/DDBJ databases">
        <title>Skermanella TT6 skin isolate.</title>
        <authorList>
            <person name="Lee K."/>
            <person name="Ganzorig M."/>
        </authorList>
    </citation>
    <scope>NUCLEOTIDE SEQUENCE</scope>
    <source>
        <strain evidence="9">TT6</strain>
    </source>
</reference>
<feature type="binding site" evidence="7">
    <location>
        <position position="14"/>
    </location>
    <ligand>
        <name>a divalent metal cation</name>
        <dbReference type="ChEBI" id="CHEBI:60240"/>
    </ligand>
</feature>
<gene>
    <name evidence="7 9" type="primary">surE</name>
    <name evidence="9" type="ORF">IGS68_09420</name>
</gene>
<feature type="binding site" evidence="7">
    <location>
        <position position="15"/>
    </location>
    <ligand>
        <name>a divalent metal cation</name>
        <dbReference type="ChEBI" id="CHEBI:60240"/>
    </ligand>
</feature>
<dbReference type="HAMAP" id="MF_00060">
    <property type="entry name" value="SurE"/>
    <property type="match status" value="1"/>
</dbReference>
<dbReference type="InterPro" id="IPR030048">
    <property type="entry name" value="SurE"/>
</dbReference>
<comment type="cofactor">
    <cofactor evidence="7">
        <name>a divalent metal cation</name>
        <dbReference type="ChEBI" id="CHEBI:60240"/>
    </cofactor>
    <text evidence="7">Binds 1 divalent metal cation per subunit.</text>
</comment>
<dbReference type="SUPFAM" id="SSF64167">
    <property type="entry name" value="SurE-like"/>
    <property type="match status" value="1"/>
</dbReference>
<comment type="subcellular location">
    <subcellularLocation>
        <location evidence="7">Cytoplasm</location>
    </subcellularLocation>
</comment>
<evidence type="ECO:0000256" key="6">
    <source>
        <dbReference type="ARBA" id="ARBA00022801"/>
    </source>
</evidence>
<evidence type="ECO:0000256" key="2">
    <source>
        <dbReference type="ARBA" id="ARBA00011062"/>
    </source>
</evidence>
<organism evidence="9 10">
    <name type="scientific">Skermanella cutis</name>
    <dbReference type="NCBI Taxonomy" id="2775420"/>
    <lineage>
        <taxon>Bacteria</taxon>
        <taxon>Pseudomonadati</taxon>
        <taxon>Pseudomonadota</taxon>
        <taxon>Alphaproteobacteria</taxon>
        <taxon>Rhodospirillales</taxon>
        <taxon>Azospirillaceae</taxon>
        <taxon>Skermanella</taxon>
    </lineage>
</organism>
<protein>
    <recommendedName>
        <fullName evidence="7">5'-nucleotidase SurE</fullName>
        <ecNumber evidence="7">3.1.3.5</ecNumber>
    </recommendedName>
    <alternativeName>
        <fullName evidence="7">Nucleoside 5'-monophosphate phosphohydrolase</fullName>
    </alternativeName>
</protein>
<proteinExistence type="inferred from homology"/>
<keyword evidence="5 7" id="KW-0547">Nucleotide-binding</keyword>